<protein>
    <submittedName>
        <fullName evidence="1">Uncharacterized protein</fullName>
    </submittedName>
</protein>
<evidence type="ECO:0000313" key="1">
    <source>
        <dbReference type="EMBL" id="PBK59090.1"/>
    </source>
</evidence>
<dbReference type="AlphaFoldDB" id="A0A2H3AN22"/>
<sequence length="94" mass="10741">MIFKTIKRALGDGGYDTLTQASYSILSMWNHYTLSFIRDKCCCRTLILAGGVPCLDPYVHCPATRRHHMGWRSHDVRRRPLISPLHPSATASRR</sequence>
<proteinExistence type="predicted"/>
<dbReference type="Proteomes" id="UP000218334">
    <property type="component" value="Unassembled WGS sequence"/>
</dbReference>
<keyword evidence="2" id="KW-1185">Reference proteome</keyword>
<accession>A0A2H3AN22</accession>
<name>A0A2H3AN22_9AGAR</name>
<reference evidence="2" key="1">
    <citation type="journal article" date="2017" name="Nat. Ecol. Evol.">
        <title>Genome expansion and lineage-specific genetic innovations in the forest pathogenic fungi Armillaria.</title>
        <authorList>
            <person name="Sipos G."/>
            <person name="Prasanna A.N."/>
            <person name="Walter M.C."/>
            <person name="O'Connor E."/>
            <person name="Balint B."/>
            <person name="Krizsan K."/>
            <person name="Kiss B."/>
            <person name="Hess J."/>
            <person name="Varga T."/>
            <person name="Slot J."/>
            <person name="Riley R."/>
            <person name="Boka B."/>
            <person name="Rigling D."/>
            <person name="Barry K."/>
            <person name="Lee J."/>
            <person name="Mihaltcheva S."/>
            <person name="LaButti K."/>
            <person name="Lipzen A."/>
            <person name="Waldron R."/>
            <person name="Moloney N.M."/>
            <person name="Sperisen C."/>
            <person name="Kredics L."/>
            <person name="Vagvoelgyi C."/>
            <person name="Patrignani A."/>
            <person name="Fitzpatrick D."/>
            <person name="Nagy I."/>
            <person name="Doyle S."/>
            <person name="Anderson J.B."/>
            <person name="Grigoriev I.V."/>
            <person name="Gueldener U."/>
            <person name="Muensterkoetter M."/>
            <person name="Nagy L.G."/>
        </authorList>
    </citation>
    <scope>NUCLEOTIDE SEQUENCE [LARGE SCALE GENOMIC DNA]</scope>
    <source>
        <strain evidence="2">28-4</strain>
    </source>
</reference>
<gene>
    <name evidence="1" type="ORF">ARMSODRAFT_1009872</name>
</gene>
<dbReference type="EMBL" id="KZ293513">
    <property type="protein sequence ID" value="PBK59090.1"/>
    <property type="molecule type" value="Genomic_DNA"/>
</dbReference>
<evidence type="ECO:0000313" key="2">
    <source>
        <dbReference type="Proteomes" id="UP000218334"/>
    </source>
</evidence>
<organism evidence="1 2">
    <name type="scientific">Armillaria solidipes</name>
    <dbReference type="NCBI Taxonomy" id="1076256"/>
    <lineage>
        <taxon>Eukaryota</taxon>
        <taxon>Fungi</taxon>
        <taxon>Dikarya</taxon>
        <taxon>Basidiomycota</taxon>
        <taxon>Agaricomycotina</taxon>
        <taxon>Agaricomycetes</taxon>
        <taxon>Agaricomycetidae</taxon>
        <taxon>Agaricales</taxon>
        <taxon>Marasmiineae</taxon>
        <taxon>Physalacriaceae</taxon>
        <taxon>Armillaria</taxon>
    </lineage>
</organism>